<dbReference type="AlphaFoldDB" id="A0A4U3JZ85"/>
<organism evidence="1 2">
    <name type="scientific">Enterococcus faecalis</name>
    <name type="common">Streptococcus faecalis</name>
    <dbReference type="NCBI Taxonomy" id="1351"/>
    <lineage>
        <taxon>Bacteria</taxon>
        <taxon>Bacillati</taxon>
        <taxon>Bacillota</taxon>
        <taxon>Bacilli</taxon>
        <taxon>Lactobacillales</taxon>
        <taxon>Enterococcaceae</taxon>
        <taxon>Enterococcus</taxon>
    </lineage>
</organism>
<feature type="non-terminal residue" evidence="1">
    <location>
        <position position="1"/>
    </location>
</feature>
<name>A0A4U3JZ85_ENTFL</name>
<accession>A0A4U3JZ85</accession>
<evidence type="ECO:0000313" key="2">
    <source>
        <dbReference type="Proteomes" id="UP000305511"/>
    </source>
</evidence>
<dbReference type="SUPFAM" id="SSF75304">
    <property type="entry name" value="Amidase signature (AS) enzymes"/>
    <property type="match status" value="1"/>
</dbReference>
<comment type="caution">
    <text evidence="1">The sequence shown here is derived from an EMBL/GenBank/DDBJ whole genome shotgun (WGS) entry which is preliminary data.</text>
</comment>
<dbReference type="InterPro" id="IPR036928">
    <property type="entry name" value="AS_sf"/>
</dbReference>
<dbReference type="Proteomes" id="UP000305511">
    <property type="component" value="Unassembled WGS sequence"/>
</dbReference>
<evidence type="ECO:0000313" key="1">
    <source>
        <dbReference type="EMBL" id="TKK53960.1"/>
    </source>
</evidence>
<proteinExistence type="predicted"/>
<dbReference type="Gene3D" id="3.90.1300.10">
    <property type="entry name" value="Amidase signature (AS) domain"/>
    <property type="match status" value="1"/>
</dbReference>
<dbReference type="PANTHER" id="PTHR42678">
    <property type="entry name" value="AMIDASE"/>
    <property type="match status" value="1"/>
</dbReference>
<reference evidence="1 2" key="1">
    <citation type="submission" date="2019-02" db="EMBL/GenBank/DDBJ databases">
        <title>Bacteria dissemination in different level of health care in South Africa: the effectiveness of infections prevention and control.</title>
        <authorList>
            <person name="Shobo C."/>
            <person name="Amoako D.G."/>
            <person name="Allam M."/>
            <person name="Ismail A."/>
            <person name="Bester L.A."/>
            <person name="Essack S.Y."/>
        </authorList>
    </citation>
    <scope>NUCLEOTIDE SEQUENCE [LARGE SCALE GENOMIC DNA]</scope>
    <source>
        <strain evidence="1 2">2SIL2</strain>
    </source>
</reference>
<gene>
    <name evidence="1" type="ORF">EY666_20195</name>
</gene>
<protein>
    <submittedName>
        <fullName evidence="1">Amidase</fullName>
    </submittedName>
</protein>
<dbReference type="EMBL" id="SIYF01000835">
    <property type="protein sequence ID" value="TKK53960.1"/>
    <property type="molecule type" value="Genomic_DNA"/>
</dbReference>
<dbReference type="PANTHER" id="PTHR42678:SF34">
    <property type="entry name" value="OS04G0183300 PROTEIN"/>
    <property type="match status" value="1"/>
</dbReference>
<sequence>FKFALEEFAKRYDLPFKTLEELIAYNQQDKKVRAKYGQDLLEADVKKKQPDKEIIQTTIKKAQQTFDALLKKQQLDGYAFIDSEGTGLSAVAGYPELTVPLAKNSEGQPYGLTFTQTANNEQTLFEQAYSFEQSTKGRIVLSDNELLANSKKINRDEQ</sequence>